<evidence type="ECO:0000256" key="11">
    <source>
        <dbReference type="SAM" id="Phobius"/>
    </source>
</evidence>
<dbReference type="OrthoDB" id="594725at2"/>
<evidence type="ECO:0000256" key="8">
    <source>
        <dbReference type="ARBA" id="ARBA00022989"/>
    </source>
</evidence>
<dbReference type="Pfam" id="PF00512">
    <property type="entry name" value="HisKA"/>
    <property type="match status" value="1"/>
</dbReference>
<keyword evidence="8 11" id="KW-1133">Transmembrane helix</keyword>
<dbReference type="GO" id="GO:0005886">
    <property type="term" value="C:plasma membrane"/>
    <property type="evidence" value="ECO:0007669"/>
    <property type="project" value="TreeGrafter"/>
</dbReference>
<dbReference type="CDD" id="cd00082">
    <property type="entry name" value="HisKA"/>
    <property type="match status" value="1"/>
</dbReference>
<dbReference type="Gene3D" id="6.10.340.10">
    <property type="match status" value="1"/>
</dbReference>
<dbReference type="RefSeq" id="WP_115958330.1">
    <property type="nucleotide sequence ID" value="NZ_CBCRVL010000003.1"/>
</dbReference>
<keyword evidence="9" id="KW-0902">Two-component regulatory system</keyword>
<dbReference type="Proteomes" id="UP000256769">
    <property type="component" value="Unassembled WGS sequence"/>
</dbReference>
<keyword evidence="5" id="KW-0808">Transferase</keyword>
<dbReference type="InterPro" id="IPR003660">
    <property type="entry name" value="HAMP_dom"/>
</dbReference>
<dbReference type="AlphaFoldDB" id="A0A3D9CPC2"/>
<feature type="transmembrane region" description="Helical" evidence="11">
    <location>
        <begin position="7"/>
        <end position="28"/>
    </location>
</feature>
<protein>
    <recommendedName>
        <fullName evidence="3">histidine kinase</fullName>
        <ecNumber evidence="3">2.7.13.3</ecNumber>
    </recommendedName>
</protein>
<evidence type="ECO:0000313" key="14">
    <source>
        <dbReference type="EMBL" id="REC67468.1"/>
    </source>
</evidence>
<evidence type="ECO:0000259" key="13">
    <source>
        <dbReference type="PROSITE" id="PS50885"/>
    </source>
</evidence>
<keyword evidence="4" id="KW-0597">Phosphoprotein</keyword>
<dbReference type="PANTHER" id="PTHR45436:SF5">
    <property type="entry name" value="SENSOR HISTIDINE KINASE TRCS"/>
    <property type="match status" value="1"/>
</dbReference>
<dbReference type="SUPFAM" id="SSF158472">
    <property type="entry name" value="HAMP domain-like"/>
    <property type="match status" value="1"/>
</dbReference>
<proteinExistence type="predicted"/>
<dbReference type="GO" id="GO:0000155">
    <property type="term" value="F:phosphorelay sensor kinase activity"/>
    <property type="evidence" value="ECO:0007669"/>
    <property type="project" value="InterPro"/>
</dbReference>
<evidence type="ECO:0000256" key="4">
    <source>
        <dbReference type="ARBA" id="ARBA00022553"/>
    </source>
</evidence>
<keyword evidence="15" id="KW-1185">Reference proteome</keyword>
<sequence>MKIRTRLTLLFTFITATLMVFYGIAVYYSSSKAREVSFYAQLRTEAIAKANLFFQSTLSEKEMHRLYKNNTKTLNEVQVAIYDSEFNLIYHDDSKVDYIKENPEMLSNIFRNKDISFFINDLQAIGTVYSHNQKEYVVTAAGYDQYGYSSITHLLTISIIAFTCILILIYLAGIFLSKKALNPLSEMVSQIKRITAGKLQLRIKTTGEKDELNELAQNFNGMLERLENSFEAQKHFVSNISHELRTPLAAIITELEIASEKEQTNKDYRQTIKSTLDDARNMARLSNSLMDLAKASYDPNEISFSELRLDEVLLESYTKTIKENTEYKVSLNIETDVEEHQLIVQGNQYLLRVAFNNLIDNACKYSPEHSCSIIIKNSDKNLHISFINTGAVIPQEDLQRIFEPFYRSDISRKEKGYGIGLFLTEKIIHLHNATIAVISENNKTVFTVLFELNPDFSPDR</sequence>
<keyword evidence="6 11" id="KW-0812">Transmembrane</keyword>
<keyword evidence="10 11" id="KW-0472">Membrane</keyword>
<feature type="transmembrane region" description="Helical" evidence="11">
    <location>
        <begin position="154"/>
        <end position="177"/>
    </location>
</feature>
<dbReference type="InterPro" id="IPR036890">
    <property type="entry name" value="HATPase_C_sf"/>
</dbReference>
<gene>
    <name evidence="14" type="ORF">DRF59_07450</name>
</gene>
<evidence type="ECO:0000256" key="3">
    <source>
        <dbReference type="ARBA" id="ARBA00012438"/>
    </source>
</evidence>
<evidence type="ECO:0000256" key="6">
    <source>
        <dbReference type="ARBA" id="ARBA00022692"/>
    </source>
</evidence>
<feature type="domain" description="HAMP" evidence="13">
    <location>
        <begin position="178"/>
        <end position="231"/>
    </location>
</feature>
<dbReference type="PRINTS" id="PR00344">
    <property type="entry name" value="BCTRLSENSOR"/>
</dbReference>
<dbReference type="Gene3D" id="1.10.287.130">
    <property type="match status" value="1"/>
</dbReference>
<evidence type="ECO:0000256" key="7">
    <source>
        <dbReference type="ARBA" id="ARBA00022777"/>
    </source>
</evidence>
<accession>A0A3D9CPC2</accession>
<comment type="catalytic activity">
    <reaction evidence="1">
        <text>ATP + protein L-histidine = ADP + protein N-phospho-L-histidine.</text>
        <dbReference type="EC" id="2.7.13.3"/>
    </reaction>
</comment>
<dbReference type="SMART" id="SM00387">
    <property type="entry name" value="HATPase_c"/>
    <property type="match status" value="1"/>
</dbReference>
<dbReference type="Pfam" id="PF02518">
    <property type="entry name" value="HATPase_c"/>
    <property type="match status" value="1"/>
</dbReference>
<evidence type="ECO:0000256" key="10">
    <source>
        <dbReference type="ARBA" id="ARBA00023136"/>
    </source>
</evidence>
<evidence type="ECO:0000256" key="2">
    <source>
        <dbReference type="ARBA" id="ARBA00004370"/>
    </source>
</evidence>
<dbReference type="InterPro" id="IPR003661">
    <property type="entry name" value="HisK_dim/P_dom"/>
</dbReference>
<dbReference type="FunFam" id="1.10.287.130:FF:000001">
    <property type="entry name" value="Two-component sensor histidine kinase"/>
    <property type="match status" value="1"/>
</dbReference>
<dbReference type="Pfam" id="PF00672">
    <property type="entry name" value="HAMP"/>
    <property type="match status" value="1"/>
</dbReference>
<keyword evidence="7 14" id="KW-0418">Kinase</keyword>
<comment type="subcellular location">
    <subcellularLocation>
        <location evidence="2">Membrane</location>
    </subcellularLocation>
</comment>
<feature type="domain" description="Histidine kinase" evidence="12">
    <location>
        <begin position="239"/>
        <end position="454"/>
    </location>
</feature>
<name>A0A3D9CPC2_9FLAO</name>
<dbReference type="CDD" id="cd00075">
    <property type="entry name" value="HATPase"/>
    <property type="match status" value="1"/>
</dbReference>
<dbReference type="PROSITE" id="PS50885">
    <property type="entry name" value="HAMP"/>
    <property type="match status" value="1"/>
</dbReference>
<dbReference type="SUPFAM" id="SSF47384">
    <property type="entry name" value="Homodimeric domain of signal transducing histidine kinase"/>
    <property type="match status" value="1"/>
</dbReference>
<dbReference type="InterPro" id="IPR003594">
    <property type="entry name" value="HATPase_dom"/>
</dbReference>
<dbReference type="PROSITE" id="PS50109">
    <property type="entry name" value="HIS_KIN"/>
    <property type="match status" value="1"/>
</dbReference>
<organism evidence="14 15">
    <name type="scientific">Chryseobacterium flavum</name>
    <dbReference type="NCBI Taxonomy" id="415851"/>
    <lineage>
        <taxon>Bacteria</taxon>
        <taxon>Pseudomonadati</taxon>
        <taxon>Bacteroidota</taxon>
        <taxon>Flavobacteriia</taxon>
        <taxon>Flavobacteriales</taxon>
        <taxon>Weeksellaceae</taxon>
        <taxon>Chryseobacterium group</taxon>
        <taxon>Chryseobacterium</taxon>
    </lineage>
</organism>
<evidence type="ECO:0000256" key="1">
    <source>
        <dbReference type="ARBA" id="ARBA00000085"/>
    </source>
</evidence>
<dbReference type="InterPro" id="IPR005467">
    <property type="entry name" value="His_kinase_dom"/>
</dbReference>
<dbReference type="CDD" id="cd06225">
    <property type="entry name" value="HAMP"/>
    <property type="match status" value="1"/>
</dbReference>
<evidence type="ECO:0000256" key="9">
    <source>
        <dbReference type="ARBA" id="ARBA00023012"/>
    </source>
</evidence>
<reference evidence="14 15" key="1">
    <citation type="journal article" date="2007" name="Int. J. Syst. Evol. Microbiol.">
        <title>Chryseobacterium flavum sp. nov., isolated from polluted soil.</title>
        <authorList>
            <person name="Zhou Y."/>
            <person name="Dong J."/>
            <person name="Wang X."/>
            <person name="Huang X."/>
            <person name="Zhang K.Y."/>
            <person name="Zhang Y.Q."/>
            <person name="Guo Y.F."/>
            <person name="Lai R."/>
            <person name="Li W.J."/>
        </authorList>
    </citation>
    <scope>NUCLEOTIDE SEQUENCE [LARGE SCALE GENOMIC DNA]</scope>
    <source>
        <strain evidence="14 15">KCTC 12877</strain>
    </source>
</reference>
<dbReference type="SUPFAM" id="SSF55874">
    <property type="entry name" value="ATPase domain of HSP90 chaperone/DNA topoisomerase II/histidine kinase"/>
    <property type="match status" value="1"/>
</dbReference>
<dbReference type="InterPro" id="IPR036097">
    <property type="entry name" value="HisK_dim/P_sf"/>
</dbReference>
<dbReference type="InterPro" id="IPR004358">
    <property type="entry name" value="Sig_transdc_His_kin-like_C"/>
</dbReference>
<dbReference type="EC" id="2.7.13.3" evidence="3"/>
<dbReference type="InterPro" id="IPR050428">
    <property type="entry name" value="TCS_sensor_his_kinase"/>
</dbReference>
<dbReference type="SMART" id="SM00304">
    <property type="entry name" value="HAMP"/>
    <property type="match status" value="1"/>
</dbReference>
<evidence type="ECO:0000313" key="15">
    <source>
        <dbReference type="Proteomes" id="UP000256769"/>
    </source>
</evidence>
<dbReference type="PANTHER" id="PTHR45436">
    <property type="entry name" value="SENSOR HISTIDINE KINASE YKOH"/>
    <property type="match status" value="1"/>
</dbReference>
<dbReference type="EMBL" id="QNUE01000005">
    <property type="protein sequence ID" value="REC67468.1"/>
    <property type="molecule type" value="Genomic_DNA"/>
</dbReference>
<evidence type="ECO:0000259" key="12">
    <source>
        <dbReference type="PROSITE" id="PS50109"/>
    </source>
</evidence>
<dbReference type="Gene3D" id="3.30.565.10">
    <property type="entry name" value="Histidine kinase-like ATPase, C-terminal domain"/>
    <property type="match status" value="1"/>
</dbReference>
<evidence type="ECO:0000256" key="5">
    <source>
        <dbReference type="ARBA" id="ARBA00022679"/>
    </source>
</evidence>
<dbReference type="SMART" id="SM00388">
    <property type="entry name" value="HisKA"/>
    <property type="match status" value="1"/>
</dbReference>
<comment type="caution">
    <text evidence="14">The sequence shown here is derived from an EMBL/GenBank/DDBJ whole genome shotgun (WGS) entry which is preliminary data.</text>
</comment>